<dbReference type="SMART" id="SM00969">
    <property type="entry name" value="SOCS_box"/>
    <property type="match status" value="1"/>
</dbReference>
<keyword evidence="3 4" id="KW-0040">ANK repeat</keyword>
<dbReference type="InterPro" id="IPR002110">
    <property type="entry name" value="Ankyrin_rpt"/>
</dbReference>
<dbReference type="SUPFAM" id="SSF48403">
    <property type="entry name" value="Ankyrin repeat"/>
    <property type="match status" value="1"/>
</dbReference>
<proteinExistence type="predicted"/>
<name>A0A3Q3X6G8_MOLML</name>
<protein>
    <recommendedName>
        <fullName evidence="6">SOCS box domain-containing protein</fullName>
    </recommendedName>
</protein>
<dbReference type="GO" id="GO:0005737">
    <property type="term" value="C:cytoplasm"/>
    <property type="evidence" value="ECO:0007669"/>
    <property type="project" value="TreeGrafter"/>
</dbReference>
<dbReference type="GO" id="GO:0016567">
    <property type="term" value="P:protein ubiquitination"/>
    <property type="evidence" value="ECO:0007669"/>
    <property type="project" value="UniProtKB-UniPathway"/>
</dbReference>
<dbReference type="Pfam" id="PF00023">
    <property type="entry name" value="Ank"/>
    <property type="match status" value="1"/>
</dbReference>
<dbReference type="PROSITE" id="PS50088">
    <property type="entry name" value="ANK_REPEAT"/>
    <property type="match status" value="4"/>
</dbReference>
<dbReference type="GO" id="GO:0005634">
    <property type="term" value="C:nucleus"/>
    <property type="evidence" value="ECO:0007669"/>
    <property type="project" value="TreeGrafter"/>
</dbReference>
<keyword evidence="8" id="KW-1185">Reference proteome</keyword>
<feature type="repeat" description="ANK" evidence="4">
    <location>
        <begin position="293"/>
        <end position="325"/>
    </location>
</feature>
<dbReference type="FunFam" id="1.10.750.20:FF:000001">
    <property type="entry name" value="Ankyrin repeat and SOCS box containing 1"/>
    <property type="match status" value="1"/>
</dbReference>
<feature type="repeat" description="ANK" evidence="4">
    <location>
        <begin position="148"/>
        <end position="180"/>
    </location>
</feature>
<dbReference type="PROSITE" id="PS50225">
    <property type="entry name" value="SOCS"/>
    <property type="match status" value="1"/>
</dbReference>
<dbReference type="GO" id="GO:0035556">
    <property type="term" value="P:intracellular signal transduction"/>
    <property type="evidence" value="ECO:0007669"/>
    <property type="project" value="InterPro"/>
</dbReference>
<dbReference type="STRING" id="94237.ENSMMOP00000026598"/>
<comment type="pathway">
    <text evidence="1">Protein modification; protein ubiquitination.</text>
</comment>
<reference evidence="7" key="2">
    <citation type="submission" date="2025-09" db="UniProtKB">
        <authorList>
            <consortium name="Ensembl"/>
        </authorList>
    </citation>
    <scope>IDENTIFICATION</scope>
</reference>
<sequence length="468" mass="52305">MVDAFIFTICGFISKLLRAAWTTLVSELAALAVPSEQRGLSFRELMEDLSPKQQAVKQLKQRFLEALRANKAQEVMQILRTEKLDIDTVLEVDDPSMVLASYKQGYWLPGYKLEKSWGMGIHVCVMYNALETALVLLQAGAGINQMPNGKTPLHVACEVSSSDFVTLLLAHGAKVNIPSLSGHTPLHYCVTAESVDCAKQLIVKGAKVSMSSQNNNEDTPLHTAARFGIPELSALYLAHGASVNAVNSLQETPLMTAAFWAFDPKEQTYRQDHHLVCRILLDHKADPNLQEEDHKTALHKAAWNCDHLLMQMLLEAGADSRAMDINGCAPIQYLLKVTDVRPMAIPELCFQLLLNYNAARIYPPQFHKALQSCHDSPRVVEILVNSYERLKPTKKWSTAIPDHCYKRHKQFYDSLFAVCTNTPRSLLHLSRCAIRCSLGGFCHRGVAQLPLPTLMKNYLLLEPEGILY</sequence>
<dbReference type="PANTHER" id="PTHR24189">
    <property type="entry name" value="MYOTROPHIN"/>
    <property type="match status" value="1"/>
</dbReference>
<evidence type="ECO:0000256" key="1">
    <source>
        <dbReference type="ARBA" id="ARBA00004906"/>
    </source>
</evidence>
<feature type="repeat" description="ANK" evidence="4">
    <location>
        <begin position="216"/>
        <end position="248"/>
    </location>
</feature>
<dbReference type="InterPro" id="IPR050745">
    <property type="entry name" value="Multifunctional_regulatory"/>
</dbReference>
<feature type="signal peptide" evidence="5">
    <location>
        <begin position="1"/>
        <end position="19"/>
    </location>
</feature>
<dbReference type="PROSITE" id="PS50297">
    <property type="entry name" value="ANK_REP_REGION"/>
    <property type="match status" value="4"/>
</dbReference>
<dbReference type="UniPathway" id="UPA00143"/>
<feature type="repeat" description="ANK" evidence="4">
    <location>
        <begin position="181"/>
        <end position="213"/>
    </location>
</feature>
<dbReference type="Ensembl" id="ENSMMOT00000027053.1">
    <property type="protein sequence ID" value="ENSMMOP00000026598.1"/>
    <property type="gene ID" value="ENSMMOG00000020144.1"/>
</dbReference>
<dbReference type="CDD" id="cd03723">
    <property type="entry name" value="SOCS_ASB4_ASB18"/>
    <property type="match status" value="1"/>
</dbReference>
<evidence type="ECO:0000313" key="7">
    <source>
        <dbReference type="Ensembl" id="ENSMMOP00000026598.1"/>
    </source>
</evidence>
<evidence type="ECO:0000256" key="3">
    <source>
        <dbReference type="ARBA" id="ARBA00023043"/>
    </source>
</evidence>
<organism evidence="7 8">
    <name type="scientific">Mola mola</name>
    <name type="common">Ocean sunfish</name>
    <name type="synonym">Tetraodon mola</name>
    <dbReference type="NCBI Taxonomy" id="94237"/>
    <lineage>
        <taxon>Eukaryota</taxon>
        <taxon>Metazoa</taxon>
        <taxon>Chordata</taxon>
        <taxon>Craniata</taxon>
        <taxon>Vertebrata</taxon>
        <taxon>Euteleostomi</taxon>
        <taxon>Actinopterygii</taxon>
        <taxon>Neopterygii</taxon>
        <taxon>Teleostei</taxon>
        <taxon>Neoteleostei</taxon>
        <taxon>Acanthomorphata</taxon>
        <taxon>Eupercaria</taxon>
        <taxon>Tetraodontiformes</taxon>
        <taxon>Molidae</taxon>
        <taxon>Mola</taxon>
    </lineage>
</organism>
<evidence type="ECO:0000256" key="5">
    <source>
        <dbReference type="SAM" id="SignalP"/>
    </source>
</evidence>
<feature type="chain" id="PRO_5018566499" description="SOCS box domain-containing protein" evidence="5">
    <location>
        <begin position="20"/>
        <end position="468"/>
    </location>
</feature>
<keyword evidence="5" id="KW-0732">Signal</keyword>
<evidence type="ECO:0000313" key="8">
    <source>
        <dbReference type="Proteomes" id="UP000261620"/>
    </source>
</evidence>
<dbReference type="Gene3D" id="1.25.40.20">
    <property type="entry name" value="Ankyrin repeat-containing domain"/>
    <property type="match status" value="2"/>
</dbReference>
<dbReference type="InterPro" id="IPR001496">
    <property type="entry name" value="SOCS_box"/>
</dbReference>
<dbReference type="Proteomes" id="UP000261620">
    <property type="component" value="Unplaced"/>
</dbReference>
<dbReference type="SUPFAM" id="SSF158235">
    <property type="entry name" value="SOCS box-like"/>
    <property type="match status" value="1"/>
</dbReference>
<keyword evidence="2" id="KW-0677">Repeat</keyword>
<dbReference type="Gene3D" id="1.10.750.20">
    <property type="entry name" value="SOCS box"/>
    <property type="match status" value="1"/>
</dbReference>
<evidence type="ECO:0000256" key="2">
    <source>
        <dbReference type="ARBA" id="ARBA00022737"/>
    </source>
</evidence>
<dbReference type="Pfam" id="PF07525">
    <property type="entry name" value="SOCS_box"/>
    <property type="match status" value="1"/>
</dbReference>
<dbReference type="InterPro" id="IPR036770">
    <property type="entry name" value="Ankyrin_rpt-contain_sf"/>
</dbReference>
<reference evidence="7" key="1">
    <citation type="submission" date="2025-08" db="UniProtKB">
        <authorList>
            <consortium name="Ensembl"/>
        </authorList>
    </citation>
    <scope>IDENTIFICATION</scope>
</reference>
<dbReference type="OMA" id="PIQYVLK"/>
<evidence type="ECO:0000256" key="4">
    <source>
        <dbReference type="PROSITE-ProRule" id="PRU00023"/>
    </source>
</evidence>
<dbReference type="InterPro" id="IPR036036">
    <property type="entry name" value="SOCS_box-like_dom_sf"/>
</dbReference>
<dbReference type="SMART" id="SM00248">
    <property type="entry name" value="ANK"/>
    <property type="match status" value="6"/>
</dbReference>
<dbReference type="Pfam" id="PF13637">
    <property type="entry name" value="Ank_4"/>
    <property type="match status" value="1"/>
</dbReference>
<dbReference type="PANTHER" id="PTHR24189:SF71">
    <property type="entry name" value="ANKYRIN REPEAT DOMAIN 39"/>
    <property type="match status" value="1"/>
</dbReference>
<accession>A0A3Q3X6G8</accession>
<dbReference type="Pfam" id="PF12796">
    <property type="entry name" value="Ank_2"/>
    <property type="match status" value="1"/>
</dbReference>
<evidence type="ECO:0000259" key="6">
    <source>
        <dbReference type="PROSITE" id="PS50225"/>
    </source>
</evidence>
<feature type="domain" description="SOCS box" evidence="6">
    <location>
        <begin position="421"/>
        <end position="459"/>
    </location>
</feature>
<dbReference type="AlphaFoldDB" id="A0A3Q3X6G8"/>